<proteinExistence type="inferred from homology"/>
<comment type="caution">
    <text evidence="6">The sequence shown here is derived from an EMBL/GenBank/DDBJ whole genome shotgun (WGS) entry which is preliminary data.</text>
</comment>
<accession>A0A8S4D0U8</accession>
<gene>
    <name evidence="6" type="ORF">PLXY2_LOCUS322</name>
</gene>
<reference evidence="6" key="1">
    <citation type="submission" date="2020-11" db="EMBL/GenBank/DDBJ databases">
        <authorList>
            <person name="Whiteford S."/>
        </authorList>
    </citation>
    <scope>NUCLEOTIDE SEQUENCE</scope>
</reference>
<comment type="subcellular location">
    <subcellularLocation>
        <location evidence="1">Membrane</location>
        <topology evidence="1">Multi-pass membrane protein</topology>
    </subcellularLocation>
</comment>
<keyword evidence="3" id="KW-0812">Transmembrane</keyword>
<keyword evidence="4" id="KW-1133">Transmembrane helix</keyword>
<evidence type="ECO:0000256" key="3">
    <source>
        <dbReference type="ARBA" id="ARBA00022692"/>
    </source>
</evidence>
<dbReference type="PANTHER" id="PTHR31815:SF1">
    <property type="entry name" value="TRANSMEMBRANE PROTEIN 200C"/>
    <property type="match status" value="1"/>
</dbReference>
<dbReference type="EMBL" id="CAJHNJ030000001">
    <property type="protein sequence ID" value="CAG9087851.1"/>
    <property type="molecule type" value="Genomic_DNA"/>
</dbReference>
<sequence>MRRARSVTGPLRRAHPASGATWNVQVVRGKMSSTCLWHACRALSAGLLLMLLGAAMATIENHHQPALGQRGGLGLNPSFIGRRPVPQQWGRNGS</sequence>
<evidence type="ECO:0000256" key="1">
    <source>
        <dbReference type="ARBA" id="ARBA00004141"/>
    </source>
</evidence>
<dbReference type="InterPro" id="IPR018787">
    <property type="entry name" value="DUF2371_TMEM200"/>
</dbReference>
<evidence type="ECO:0000313" key="6">
    <source>
        <dbReference type="EMBL" id="CAG9087851.1"/>
    </source>
</evidence>
<comment type="similarity">
    <text evidence="2">Belongs to the TMEM200 family.</text>
</comment>
<dbReference type="AlphaFoldDB" id="A0A8S4D0U8"/>
<keyword evidence="7" id="KW-1185">Reference proteome</keyword>
<evidence type="ECO:0000313" key="7">
    <source>
        <dbReference type="Proteomes" id="UP000653454"/>
    </source>
</evidence>
<evidence type="ECO:0000256" key="5">
    <source>
        <dbReference type="ARBA" id="ARBA00023136"/>
    </source>
</evidence>
<evidence type="ECO:0000256" key="2">
    <source>
        <dbReference type="ARBA" id="ARBA00005308"/>
    </source>
</evidence>
<dbReference type="Proteomes" id="UP000653454">
    <property type="component" value="Unassembled WGS sequence"/>
</dbReference>
<name>A0A8S4D0U8_PLUXY</name>
<protein>
    <submittedName>
        <fullName evidence="6">(diamondback moth) hypothetical protein</fullName>
    </submittedName>
</protein>
<dbReference type="GO" id="GO:0016020">
    <property type="term" value="C:membrane"/>
    <property type="evidence" value="ECO:0007669"/>
    <property type="project" value="UniProtKB-SubCell"/>
</dbReference>
<keyword evidence="5" id="KW-0472">Membrane</keyword>
<dbReference type="PANTHER" id="PTHR31815">
    <property type="entry name" value="AGAP005329-PA"/>
    <property type="match status" value="1"/>
</dbReference>
<evidence type="ECO:0000256" key="4">
    <source>
        <dbReference type="ARBA" id="ARBA00022989"/>
    </source>
</evidence>
<organism evidence="6 7">
    <name type="scientific">Plutella xylostella</name>
    <name type="common">Diamondback moth</name>
    <name type="synonym">Plutella maculipennis</name>
    <dbReference type="NCBI Taxonomy" id="51655"/>
    <lineage>
        <taxon>Eukaryota</taxon>
        <taxon>Metazoa</taxon>
        <taxon>Ecdysozoa</taxon>
        <taxon>Arthropoda</taxon>
        <taxon>Hexapoda</taxon>
        <taxon>Insecta</taxon>
        <taxon>Pterygota</taxon>
        <taxon>Neoptera</taxon>
        <taxon>Endopterygota</taxon>
        <taxon>Lepidoptera</taxon>
        <taxon>Glossata</taxon>
        <taxon>Ditrysia</taxon>
        <taxon>Yponomeutoidea</taxon>
        <taxon>Plutellidae</taxon>
        <taxon>Plutella</taxon>
    </lineage>
</organism>